<dbReference type="SMART" id="SM00065">
    <property type="entry name" value="GAF"/>
    <property type="match status" value="1"/>
</dbReference>
<dbReference type="SUPFAM" id="SSF55781">
    <property type="entry name" value="GAF domain-like"/>
    <property type="match status" value="1"/>
</dbReference>
<feature type="transmembrane region" description="Helical" evidence="2">
    <location>
        <begin position="12"/>
        <end position="32"/>
    </location>
</feature>
<gene>
    <name evidence="4" type="ORF">E6H03_09280</name>
</gene>
<dbReference type="PANTHER" id="PTHR43156">
    <property type="entry name" value="STAGE II SPORULATION PROTEIN E-RELATED"/>
    <property type="match status" value="1"/>
</dbReference>
<dbReference type="SUPFAM" id="SSF158472">
    <property type="entry name" value="HAMP domain-like"/>
    <property type="match status" value="1"/>
</dbReference>
<dbReference type="Gene3D" id="3.60.40.10">
    <property type="entry name" value="PPM-type phosphatase domain"/>
    <property type="match status" value="1"/>
</dbReference>
<name>A0A537J8R2_9BACT</name>
<sequence length="715" mass="75494">MNVRMHLGIRGKIAAVILICMIPVLILGGLLFQSRNQGRLEIVQRGHRDLARAMAADVQMFLAGAVEGERTAGAAVTSQPYPVSGIIQLFTAIRAKNPSFLSLMLIDAAGTEVAASPPQPFTMNLADNPAVGPVRNGKEWAAGPPTWIDGHPTLEVATAIRDKEKLAAVVLGRLDLGGLRTVLPRGLGRAADGIILDTTGRLIIDIRQPARAPEALQGLSAVRTALAGLEATIEGYSDGRTGYLGAAAPIAGLGWAAIVVEPESSALESARRAAAQEMITVLTAVGVGLFLAWVLGAELSAPILALVRGARALGRGNLGTRVALRRSDELGELGNAFNEMSERLSRYVTEMNALQAVSDAALSTVRLGELLPPLVQRVGAALHADAGLIWFVEEGTGDLVVPAGFNGALAAKGRRLRREGAYSTMAVPLRVGGRVIGVVQVLSQRPREFTAHEVRLLETFADRVALAVDNARAYEREREIAGIIQQTLLPPRRVELPGLAVAGRYLPSREVGGDFYAVLPLDHGQVGLAIADVSGKGIPAATLSARARYLLEAFAQDGRRPEAVLSRLNHALAADTESKFVSLFYGILNPRDGTLLFASAGHLPPLMVRAADAGPRLLEAPGLLLGVEPGTTYAMSETRIGPGDLLLLFTDGITEARNAAGEQFGEQRISELLATLRDAPLDEVADRVMDAVASWSGNGPADDQTVVAARMTSLL</sequence>
<dbReference type="Pfam" id="PF07228">
    <property type="entry name" value="SpoIIE"/>
    <property type="match status" value="1"/>
</dbReference>
<protein>
    <submittedName>
        <fullName evidence="4">HAMP domain-containing protein</fullName>
    </submittedName>
</protein>
<dbReference type="GO" id="GO:0016020">
    <property type="term" value="C:membrane"/>
    <property type="evidence" value="ECO:0007669"/>
    <property type="project" value="InterPro"/>
</dbReference>
<dbReference type="InterPro" id="IPR029016">
    <property type="entry name" value="GAF-like_dom_sf"/>
</dbReference>
<dbReference type="SMART" id="SM00331">
    <property type="entry name" value="PP2C_SIG"/>
    <property type="match status" value="1"/>
</dbReference>
<evidence type="ECO:0000313" key="4">
    <source>
        <dbReference type="EMBL" id="TMI79948.1"/>
    </source>
</evidence>
<dbReference type="InterPro" id="IPR052016">
    <property type="entry name" value="Bact_Sigma-Reg"/>
</dbReference>
<accession>A0A537J8R2</accession>
<keyword evidence="2" id="KW-0472">Membrane</keyword>
<keyword evidence="1" id="KW-0378">Hydrolase</keyword>
<feature type="domain" description="HAMP" evidence="3">
    <location>
        <begin position="297"/>
        <end position="349"/>
    </location>
</feature>
<dbReference type="InterPro" id="IPR003660">
    <property type="entry name" value="HAMP_dom"/>
</dbReference>
<dbReference type="CDD" id="cd06225">
    <property type="entry name" value="HAMP"/>
    <property type="match status" value="1"/>
</dbReference>
<dbReference type="GO" id="GO:0007165">
    <property type="term" value="P:signal transduction"/>
    <property type="evidence" value="ECO:0007669"/>
    <property type="project" value="InterPro"/>
</dbReference>
<evidence type="ECO:0000256" key="1">
    <source>
        <dbReference type="ARBA" id="ARBA00022801"/>
    </source>
</evidence>
<evidence type="ECO:0000259" key="3">
    <source>
        <dbReference type="PROSITE" id="PS50885"/>
    </source>
</evidence>
<dbReference type="Pfam" id="PF01590">
    <property type="entry name" value="GAF"/>
    <property type="match status" value="1"/>
</dbReference>
<reference evidence="4 5" key="1">
    <citation type="journal article" date="2019" name="Nat. Microbiol.">
        <title>Mediterranean grassland soil C-N compound turnover is dependent on rainfall and depth, and is mediated by genomically divergent microorganisms.</title>
        <authorList>
            <person name="Diamond S."/>
            <person name="Andeer P.F."/>
            <person name="Li Z."/>
            <person name="Crits-Christoph A."/>
            <person name="Burstein D."/>
            <person name="Anantharaman K."/>
            <person name="Lane K.R."/>
            <person name="Thomas B.C."/>
            <person name="Pan C."/>
            <person name="Northen T.R."/>
            <person name="Banfield J.F."/>
        </authorList>
    </citation>
    <scope>NUCLEOTIDE SEQUENCE [LARGE SCALE GENOMIC DNA]</scope>
    <source>
        <strain evidence="4">NP_6</strain>
    </source>
</reference>
<dbReference type="Gene3D" id="3.30.450.40">
    <property type="match status" value="2"/>
</dbReference>
<dbReference type="GO" id="GO:0016791">
    <property type="term" value="F:phosphatase activity"/>
    <property type="evidence" value="ECO:0007669"/>
    <property type="project" value="TreeGrafter"/>
</dbReference>
<dbReference type="PROSITE" id="PS50885">
    <property type="entry name" value="HAMP"/>
    <property type="match status" value="1"/>
</dbReference>
<comment type="caution">
    <text evidence="4">The sequence shown here is derived from an EMBL/GenBank/DDBJ whole genome shotgun (WGS) entry which is preliminary data.</text>
</comment>
<dbReference type="InterPro" id="IPR001932">
    <property type="entry name" value="PPM-type_phosphatase-like_dom"/>
</dbReference>
<dbReference type="PANTHER" id="PTHR43156:SF2">
    <property type="entry name" value="STAGE II SPORULATION PROTEIN E"/>
    <property type="match status" value="1"/>
</dbReference>
<evidence type="ECO:0000256" key="2">
    <source>
        <dbReference type="SAM" id="Phobius"/>
    </source>
</evidence>
<proteinExistence type="predicted"/>
<dbReference type="Pfam" id="PF00672">
    <property type="entry name" value="HAMP"/>
    <property type="match status" value="1"/>
</dbReference>
<dbReference type="EMBL" id="VBAN01000290">
    <property type="protein sequence ID" value="TMI79948.1"/>
    <property type="molecule type" value="Genomic_DNA"/>
</dbReference>
<keyword evidence="2" id="KW-0812">Transmembrane</keyword>
<organism evidence="4 5">
    <name type="scientific">Candidatus Segetimicrobium genomatis</name>
    <dbReference type="NCBI Taxonomy" id="2569760"/>
    <lineage>
        <taxon>Bacteria</taxon>
        <taxon>Bacillati</taxon>
        <taxon>Candidatus Sysuimicrobiota</taxon>
        <taxon>Candidatus Sysuimicrobiia</taxon>
        <taxon>Candidatus Sysuimicrobiales</taxon>
        <taxon>Candidatus Segetimicrobiaceae</taxon>
        <taxon>Candidatus Segetimicrobium</taxon>
    </lineage>
</organism>
<keyword evidence="2" id="KW-1133">Transmembrane helix</keyword>
<dbReference type="Gene3D" id="3.30.450.20">
    <property type="entry name" value="PAS domain"/>
    <property type="match status" value="1"/>
</dbReference>
<dbReference type="SMART" id="SM00304">
    <property type="entry name" value="HAMP"/>
    <property type="match status" value="1"/>
</dbReference>
<dbReference type="AlphaFoldDB" id="A0A537J8R2"/>
<dbReference type="Gene3D" id="6.10.340.10">
    <property type="match status" value="1"/>
</dbReference>
<dbReference type="InterPro" id="IPR003018">
    <property type="entry name" value="GAF"/>
</dbReference>
<evidence type="ECO:0000313" key="5">
    <source>
        <dbReference type="Proteomes" id="UP000318093"/>
    </source>
</evidence>
<dbReference type="SUPFAM" id="SSF81606">
    <property type="entry name" value="PP2C-like"/>
    <property type="match status" value="1"/>
</dbReference>
<dbReference type="Proteomes" id="UP000318093">
    <property type="component" value="Unassembled WGS sequence"/>
</dbReference>
<dbReference type="InterPro" id="IPR036457">
    <property type="entry name" value="PPM-type-like_dom_sf"/>
</dbReference>